<gene>
    <name evidence="1" type="ORF">OO016_03920</name>
</gene>
<dbReference type="AlphaFoldDB" id="A0AAE3MJT5"/>
<dbReference type="Pfam" id="PF09912">
    <property type="entry name" value="DUF2141"/>
    <property type="match status" value="1"/>
</dbReference>
<dbReference type="InterPro" id="IPR018673">
    <property type="entry name" value="DUF2141"/>
</dbReference>
<organism evidence="1 2">
    <name type="scientific">Lentiprolixibacter aurantiacus</name>
    <dbReference type="NCBI Taxonomy" id="2993939"/>
    <lineage>
        <taxon>Bacteria</taxon>
        <taxon>Pseudomonadati</taxon>
        <taxon>Bacteroidota</taxon>
        <taxon>Flavobacteriia</taxon>
        <taxon>Flavobacteriales</taxon>
        <taxon>Flavobacteriaceae</taxon>
        <taxon>Lentiprolixibacter</taxon>
    </lineage>
</organism>
<sequence>MRLLFLFFLIPLMGIAQNKLTVKVSGVSSNSGNIMLAVYDNAEGFLKEDKALMGVSTRAVSGITELQISELPEGQYALAIYHDENGNEELDTNWLGIPKEPIGFSNSKMKTFGPPGFEDCSFLLKADKEIQISL</sequence>
<dbReference type="Proteomes" id="UP001207116">
    <property type="component" value="Unassembled WGS sequence"/>
</dbReference>
<evidence type="ECO:0000313" key="1">
    <source>
        <dbReference type="EMBL" id="MCX2718744.1"/>
    </source>
</evidence>
<reference evidence="1" key="1">
    <citation type="submission" date="2022-11" db="EMBL/GenBank/DDBJ databases">
        <title>The characterization of three novel Bacteroidetes species and genomic analysis of their roles in tidal elemental geochemical cycles.</title>
        <authorList>
            <person name="Ma K.-J."/>
        </authorList>
    </citation>
    <scope>NUCLEOTIDE SEQUENCE</scope>
    <source>
        <strain evidence="1">M415</strain>
    </source>
</reference>
<comment type="caution">
    <text evidence="1">The sequence shown here is derived from an EMBL/GenBank/DDBJ whole genome shotgun (WGS) entry which is preliminary data.</text>
</comment>
<dbReference type="EMBL" id="JAPFQP010000001">
    <property type="protein sequence ID" value="MCX2718744.1"/>
    <property type="molecule type" value="Genomic_DNA"/>
</dbReference>
<proteinExistence type="predicted"/>
<dbReference type="RefSeq" id="WP_266011004.1">
    <property type="nucleotide sequence ID" value="NZ_JAPFQP010000001.1"/>
</dbReference>
<accession>A0AAE3MJT5</accession>
<keyword evidence="2" id="KW-1185">Reference proteome</keyword>
<name>A0AAE3MJT5_9FLAO</name>
<protein>
    <submittedName>
        <fullName evidence="1">DUF2141 domain-containing protein</fullName>
    </submittedName>
</protein>
<evidence type="ECO:0000313" key="2">
    <source>
        <dbReference type="Proteomes" id="UP001207116"/>
    </source>
</evidence>